<keyword evidence="5" id="KW-0862">Zinc</keyword>
<evidence type="ECO:0000313" key="12">
    <source>
        <dbReference type="EMBL" id="KZZ98962.1"/>
    </source>
</evidence>
<evidence type="ECO:0000256" key="7">
    <source>
        <dbReference type="ARBA" id="ARBA00023163"/>
    </source>
</evidence>
<dbReference type="SMART" id="SM00355">
    <property type="entry name" value="ZnF_C2H2"/>
    <property type="match status" value="2"/>
</dbReference>
<evidence type="ECO:0000256" key="6">
    <source>
        <dbReference type="ARBA" id="ARBA00023015"/>
    </source>
</evidence>
<evidence type="ECO:0000256" key="2">
    <source>
        <dbReference type="ARBA" id="ARBA00022723"/>
    </source>
</evidence>
<reference evidence="12 13" key="1">
    <citation type="journal article" date="2016" name="Genome Biol. Evol.">
        <title>Divergent and convergent evolution of fungal pathogenicity.</title>
        <authorList>
            <person name="Shang Y."/>
            <person name="Xiao G."/>
            <person name="Zheng P."/>
            <person name="Cen K."/>
            <person name="Zhan S."/>
            <person name="Wang C."/>
        </authorList>
    </citation>
    <scope>NUCLEOTIDE SEQUENCE [LARGE SCALE GENOMIC DNA]</scope>
    <source>
        <strain evidence="12 13">RCEF 2490</strain>
    </source>
</reference>
<keyword evidence="6" id="KW-0805">Transcription regulation</keyword>
<dbReference type="STRING" id="1081109.A0A162IVF2"/>
<feature type="region of interest" description="Disordered" evidence="10">
    <location>
        <begin position="1"/>
        <end position="199"/>
    </location>
</feature>
<feature type="domain" description="C2H2-type" evidence="11">
    <location>
        <begin position="271"/>
        <end position="298"/>
    </location>
</feature>
<feature type="compositionally biased region" description="Polar residues" evidence="10">
    <location>
        <begin position="136"/>
        <end position="152"/>
    </location>
</feature>
<dbReference type="PANTHER" id="PTHR16515">
    <property type="entry name" value="PR DOMAIN ZINC FINGER PROTEIN"/>
    <property type="match status" value="1"/>
</dbReference>
<dbReference type="Proteomes" id="UP000078544">
    <property type="component" value="Unassembled WGS sequence"/>
</dbReference>
<dbReference type="FunFam" id="3.30.160.60:FF:000060">
    <property type="entry name" value="zinc finger protein 436"/>
    <property type="match status" value="1"/>
</dbReference>
<dbReference type="PROSITE" id="PS50157">
    <property type="entry name" value="ZINC_FINGER_C2H2_2"/>
    <property type="match status" value="2"/>
</dbReference>
<evidence type="ECO:0000256" key="5">
    <source>
        <dbReference type="ARBA" id="ARBA00022833"/>
    </source>
</evidence>
<gene>
    <name evidence="12" type="ORF">AAL_02513</name>
</gene>
<organism evidence="12 13">
    <name type="scientific">Moelleriella libera RCEF 2490</name>
    <dbReference type="NCBI Taxonomy" id="1081109"/>
    <lineage>
        <taxon>Eukaryota</taxon>
        <taxon>Fungi</taxon>
        <taxon>Dikarya</taxon>
        <taxon>Ascomycota</taxon>
        <taxon>Pezizomycotina</taxon>
        <taxon>Sordariomycetes</taxon>
        <taxon>Hypocreomycetidae</taxon>
        <taxon>Hypocreales</taxon>
        <taxon>Clavicipitaceae</taxon>
        <taxon>Moelleriella</taxon>
    </lineage>
</organism>
<dbReference type="FunFam" id="3.30.160.60:FF:000176">
    <property type="entry name" value="zinc finger protein 70"/>
    <property type="match status" value="1"/>
</dbReference>
<name>A0A162IVF2_9HYPO</name>
<sequence>MAYQHQQQHRPLRSEHDRYAPQPPPSPPMDENKCSLPSISKLLGIAGACSPPASTVSADSSCDSSRVEGADSEAQWSHRAVLGRTMSTAESRRRQDTPFSNNDSRPGSSYTHQELHQPRTLPPTPPMINDSFENHGFSSNKPSRHMSMSSFPSRRILEATPPPSEPDVCRSQSLPRTQRHTSVPVTQQSMPLGSYHQSQSNLPSYYTPALPASASSHPQISNLYYQQRLPQTFPPIATPLYNSSSGSGPWQHHHYLNPIHGVSYPQNQDRYICPTCNKAFSRPSSLRIHSHSHTGEKPFKCPHAGCGKAFSVRSNMKRHERGCHSFTIDTGRPHMR</sequence>
<comment type="subcellular location">
    <subcellularLocation>
        <location evidence="1">Nucleus</location>
    </subcellularLocation>
</comment>
<dbReference type="InterPro" id="IPR050331">
    <property type="entry name" value="Zinc_finger"/>
</dbReference>
<evidence type="ECO:0000313" key="13">
    <source>
        <dbReference type="Proteomes" id="UP000078544"/>
    </source>
</evidence>
<evidence type="ECO:0000256" key="8">
    <source>
        <dbReference type="ARBA" id="ARBA00023242"/>
    </source>
</evidence>
<keyword evidence="7" id="KW-0804">Transcription</keyword>
<keyword evidence="3" id="KW-0677">Repeat</keyword>
<protein>
    <submittedName>
        <fullName evidence="12">C2H2 conidiation transcription factor FlbC</fullName>
    </submittedName>
</protein>
<feature type="domain" description="C2H2-type" evidence="11">
    <location>
        <begin position="299"/>
        <end position="325"/>
    </location>
</feature>
<comment type="caution">
    <text evidence="12">The sequence shown here is derived from an EMBL/GenBank/DDBJ whole genome shotgun (WGS) entry which is preliminary data.</text>
</comment>
<dbReference type="GO" id="GO:0010468">
    <property type="term" value="P:regulation of gene expression"/>
    <property type="evidence" value="ECO:0007669"/>
    <property type="project" value="TreeGrafter"/>
</dbReference>
<dbReference type="PROSITE" id="PS00028">
    <property type="entry name" value="ZINC_FINGER_C2H2_1"/>
    <property type="match status" value="2"/>
</dbReference>
<evidence type="ECO:0000256" key="10">
    <source>
        <dbReference type="SAM" id="MobiDB-lite"/>
    </source>
</evidence>
<keyword evidence="8" id="KW-0539">Nucleus</keyword>
<dbReference type="OrthoDB" id="6077919at2759"/>
<evidence type="ECO:0000256" key="3">
    <source>
        <dbReference type="ARBA" id="ARBA00022737"/>
    </source>
</evidence>
<keyword evidence="4 9" id="KW-0863">Zinc-finger</keyword>
<dbReference type="Pfam" id="PF00096">
    <property type="entry name" value="zf-C2H2"/>
    <property type="match status" value="2"/>
</dbReference>
<accession>A0A162IVF2</accession>
<feature type="compositionally biased region" description="Low complexity" evidence="10">
    <location>
        <begin position="53"/>
        <end position="64"/>
    </location>
</feature>
<keyword evidence="2" id="KW-0479">Metal-binding</keyword>
<dbReference type="Gene3D" id="3.30.160.60">
    <property type="entry name" value="Classic Zinc Finger"/>
    <property type="match status" value="2"/>
</dbReference>
<evidence type="ECO:0000256" key="9">
    <source>
        <dbReference type="PROSITE-ProRule" id="PRU00042"/>
    </source>
</evidence>
<feature type="compositionally biased region" description="Polar residues" evidence="10">
    <location>
        <begin position="97"/>
        <end position="112"/>
    </location>
</feature>
<dbReference type="GO" id="GO:0008270">
    <property type="term" value="F:zinc ion binding"/>
    <property type="evidence" value="ECO:0007669"/>
    <property type="project" value="UniProtKB-KW"/>
</dbReference>
<dbReference type="GO" id="GO:0005634">
    <property type="term" value="C:nucleus"/>
    <property type="evidence" value="ECO:0007669"/>
    <property type="project" value="UniProtKB-SubCell"/>
</dbReference>
<dbReference type="PANTHER" id="PTHR16515:SF49">
    <property type="entry name" value="GASTRULA ZINC FINGER PROTEIN XLCGF49.1-LIKE-RELATED"/>
    <property type="match status" value="1"/>
</dbReference>
<keyword evidence="13" id="KW-1185">Reference proteome</keyword>
<dbReference type="EMBL" id="AZGY01000004">
    <property type="protein sequence ID" value="KZZ98962.1"/>
    <property type="molecule type" value="Genomic_DNA"/>
</dbReference>
<dbReference type="AlphaFoldDB" id="A0A162IVF2"/>
<dbReference type="InterPro" id="IPR036236">
    <property type="entry name" value="Znf_C2H2_sf"/>
</dbReference>
<evidence type="ECO:0000256" key="4">
    <source>
        <dbReference type="ARBA" id="ARBA00022771"/>
    </source>
</evidence>
<evidence type="ECO:0000259" key="11">
    <source>
        <dbReference type="PROSITE" id="PS50157"/>
    </source>
</evidence>
<dbReference type="SUPFAM" id="SSF57667">
    <property type="entry name" value="beta-beta-alpha zinc fingers"/>
    <property type="match status" value="1"/>
</dbReference>
<proteinExistence type="predicted"/>
<feature type="compositionally biased region" description="Polar residues" evidence="10">
    <location>
        <begin position="170"/>
        <end position="199"/>
    </location>
</feature>
<evidence type="ECO:0000256" key="1">
    <source>
        <dbReference type="ARBA" id="ARBA00004123"/>
    </source>
</evidence>
<dbReference type="InterPro" id="IPR013087">
    <property type="entry name" value="Znf_C2H2_type"/>
</dbReference>